<dbReference type="NCBIfam" id="TIGR00971">
    <property type="entry name" value="3a0106s03"/>
    <property type="match status" value="1"/>
</dbReference>
<dbReference type="PANTHER" id="PTHR30368:SF2">
    <property type="entry name" value="SULFATE-BINDING PROTEIN"/>
    <property type="match status" value="1"/>
</dbReference>
<dbReference type="Proteomes" id="UP000076023">
    <property type="component" value="Unassembled WGS sequence"/>
</dbReference>
<dbReference type="AlphaFoldDB" id="A0A146G8R0"/>
<organism evidence="7 8">
    <name type="scientific">Terrimicrobium sacchariphilum</name>
    <dbReference type="NCBI Taxonomy" id="690879"/>
    <lineage>
        <taxon>Bacteria</taxon>
        <taxon>Pseudomonadati</taxon>
        <taxon>Verrucomicrobiota</taxon>
        <taxon>Terrimicrobiia</taxon>
        <taxon>Terrimicrobiales</taxon>
        <taxon>Terrimicrobiaceae</taxon>
        <taxon>Terrimicrobium</taxon>
    </lineage>
</organism>
<dbReference type="OrthoDB" id="9802127at2"/>
<dbReference type="InParanoid" id="A0A146G8R0"/>
<evidence type="ECO:0000256" key="3">
    <source>
        <dbReference type="ARBA" id="ARBA00022448"/>
    </source>
</evidence>
<comment type="similarity">
    <text evidence="2">Belongs to the prokaryotic sulfate-binding protein family.</text>
</comment>
<dbReference type="PANTHER" id="PTHR30368">
    <property type="entry name" value="SULFATE-BINDING PROTEIN"/>
    <property type="match status" value="1"/>
</dbReference>
<dbReference type="Gene3D" id="3.40.190.10">
    <property type="entry name" value="Periplasmic binding protein-like II"/>
    <property type="match status" value="2"/>
</dbReference>
<evidence type="ECO:0000256" key="4">
    <source>
        <dbReference type="ARBA" id="ARBA00022729"/>
    </source>
</evidence>
<comment type="subcellular location">
    <subcellularLocation>
        <location evidence="1">Periplasm</location>
    </subcellularLocation>
</comment>
<dbReference type="Pfam" id="PF13531">
    <property type="entry name" value="SBP_bac_11"/>
    <property type="match status" value="1"/>
</dbReference>
<name>A0A146G8R0_TERSA</name>
<comment type="caution">
    <text evidence="7">The sequence shown here is derived from an EMBL/GenBank/DDBJ whole genome shotgun (WGS) entry which is preliminary data.</text>
</comment>
<dbReference type="GO" id="GO:1902358">
    <property type="term" value="P:sulfate transmembrane transport"/>
    <property type="evidence" value="ECO:0007669"/>
    <property type="project" value="InterPro"/>
</dbReference>
<keyword evidence="8" id="KW-1185">Reference proteome</keyword>
<evidence type="ECO:0000313" key="8">
    <source>
        <dbReference type="Proteomes" id="UP000076023"/>
    </source>
</evidence>
<reference evidence="8" key="1">
    <citation type="journal article" date="2017" name="Genome Announc.">
        <title>Draft Genome Sequence of Terrimicrobium sacchariphilum NM-5T, a Facultative Anaerobic Soil Bacterium of the Class Spartobacteria.</title>
        <authorList>
            <person name="Qiu Y.L."/>
            <person name="Tourlousse D.M."/>
            <person name="Matsuura N."/>
            <person name="Ohashi A."/>
            <person name="Sekiguchi Y."/>
        </authorList>
    </citation>
    <scope>NUCLEOTIDE SEQUENCE [LARGE SCALE GENOMIC DNA]</scope>
    <source>
        <strain evidence="8">NM-5</strain>
    </source>
</reference>
<dbReference type="NCBIfam" id="NF008106">
    <property type="entry name" value="PRK10852.1"/>
    <property type="match status" value="1"/>
</dbReference>
<protein>
    <submittedName>
        <fullName evidence="7">Sulfate transport system substrate-binding protein</fullName>
    </submittedName>
</protein>
<dbReference type="GO" id="GO:0140104">
    <property type="term" value="F:molecular carrier activity"/>
    <property type="evidence" value="ECO:0007669"/>
    <property type="project" value="InterPro"/>
</dbReference>
<keyword evidence="3" id="KW-0813">Transport</keyword>
<dbReference type="InterPro" id="IPR005669">
    <property type="entry name" value="Thiosulph/SO4-bd"/>
</dbReference>
<dbReference type="STRING" id="690879.TSACC_21473"/>
<evidence type="ECO:0000256" key="2">
    <source>
        <dbReference type="ARBA" id="ARBA00006099"/>
    </source>
</evidence>
<evidence type="ECO:0000256" key="5">
    <source>
        <dbReference type="ARBA" id="ARBA00022764"/>
    </source>
</evidence>
<dbReference type="NCBIfam" id="NF008022">
    <property type="entry name" value="PRK10752.1"/>
    <property type="match status" value="1"/>
</dbReference>
<evidence type="ECO:0000256" key="6">
    <source>
        <dbReference type="SAM" id="SignalP"/>
    </source>
</evidence>
<dbReference type="EMBL" id="BDCO01000002">
    <property type="protein sequence ID" value="GAT33068.1"/>
    <property type="molecule type" value="Genomic_DNA"/>
</dbReference>
<proteinExistence type="inferred from homology"/>
<dbReference type="CDD" id="cd01005">
    <property type="entry name" value="PBP2_CysP"/>
    <property type="match status" value="1"/>
</dbReference>
<feature type="signal peptide" evidence="6">
    <location>
        <begin position="1"/>
        <end position="16"/>
    </location>
</feature>
<dbReference type="RefSeq" id="WP_075078845.1">
    <property type="nucleotide sequence ID" value="NZ_BDCO01000002.1"/>
</dbReference>
<evidence type="ECO:0000313" key="7">
    <source>
        <dbReference type="EMBL" id="GAT33068.1"/>
    </source>
</evidence>
<gene>
    <name evidence="7" type="ORF">TSACC_21473</name>
</gene>
<keyword evidence="4 6" id="KW-0732">Signal</keyword>
<keyword evidence="5" id="KW-0574">Periplasm</keyword>
<feature type="chain" id="PRO_5007524579" evidence="6">
    <location>
        <begin position="17"/>
        <end position="325"/>
    </location>
</feature>
<sequence>MKYFLLSILFAGYATAAQPTILNASYDVTREFYQDFNKAYAANYKKAHGEEPVIDLSNGGSSKQARAVIDGLQADVVTMNQDTDIQAIAKAGLIAPDWKTRLPDNAAPYTSTIVFLVRKGNPKGIKNWDDLTKPGVSVIVPNPKTSGNGRYSYLAAWAYAKENPGVGTPADFVKAIFKNVPVLETGGRAATNTFVQKEMGDVLLTFESEILQITRVFSPDKFDVVYPASSILAEAPVSVVDSVVDKRKTRDLATDYLKYLWSDEGQQLAVKYYFRPRSEKLLSENAPLFPAIKLVSVDQAFGSWADAQKEHFADGGTFDQIYLAK</sequence>
<accession>A0A146G8R0</accession>
<dbReference type="GO" id="GO:0042597">
    <property type="term" value="C:periplasmic space"/>
    <property type="evidence" value="ECO:0007669"/>
    <property type="project" value="UniProtKB-SubCell"/>
</dbReference>
<evidence type="ECO:0000256" key="1">
    <source>
        <dbReference type="ARBA" id="ARBA00004418"/>
    </source>
</evidence>
<dbReference type="SUPFAM" id="SSF53850">
    <property type="entry name" value="Periplasmic binding protein-like II"/>
    <property type="match status" value="1"/>
</dbReference>